<dbReference type="EC" id="3.1.3.48" evidence="2"/>
<comment type="similarity">
    <text evidence="1">Belongs to the low molecular weight phosphotyrosine protein phosphatase family.</text>
</comment>
<keyword evidence="8" id="KW-1185">Reference proteome</keyword>
<dbReference type="SUPFAM" id="SSF52788">
    <property type="entry name" value="Phosphotyrosine protein phosphatases I"/>
    <property type="match status" value="1"/>
</dbReference>
<dbReference type="InterPro" id="IPR017867">
    <property type="entry name" value="Tyr_phospatase_low_mol_wt"/>
</dbReference>
<dbReference type="PANTHER" id="PTHR11717:SF7">
    <property type="entry name" value="LOW MOLECULAR WEIGHT PHOSPHOTYROSINE PROTEIN PHOSPHATASE"/>
    <property type="match status" value="1"/>
</dbReference>
<keyword evidence="4" id="KW-0904">Protein phosphatase</keyword>
<feature type="active site" description="Proton donor" evidence="5">
    <location>
        <position position="122"/>
    </location>
</feature>
<keyword evidence="3" id="KW-0378">Hydrolase</keyword>
<sequence>MKILVVCLGNICRSPAAQGIFEYLACSQSLDLTVDSAGTAAYHIGKRPDARSINALAQVGIDISKQSARQVSQQDFYEFDWILAMDKENLLNLQSIKPLDATAKVVMFGEFDSAAEFGEVDDPYYGGDAGFVVMRKHLFAIAESFLERHYE</sequence>
<evidence type="ECO:0000256" key="5">
    <source>
        <dbReference type="PIRSR" id="PIRSR617867-1"/>
    </source>
</evidence>
<evidence type="ECO:0000256" key="4">
    <source>
        <dbReference type="ARBA" id="ARBA00022912"/>
    </source>
</evidence>
<dbReference type="CDD" id="cd16343">
    <property type="entry name" value="LMWPTP"/>
    <property type="match status" value="1"/>
</dbReference>
<dbReference type="PANTHER" id="PTHR11717">
    <property type="entry name" value="LOW MOLECULAR WEIGHT PROTEIN TYROSINE PHOSPHATASE"/>
    <property type="match status" value="1"/>
</dbReference>
<dbReference type="EMBL" id="SNZA01000001">
    <property type="protein sequence ID" value="TDR15284.1"/>
    <property type="molecule type" value="Genomic_DNA"/>
</dbReference>
<proteinExistence type="inferred from homology"/>
<dbReference type="AlphaFoldDB" id="A0A4R6XCK2"/>
<dbReference type="Gene3D" id="3.40.50.2300">
    <property type="match status" value="1"/>
</dbReference>
<dbReference type="SMART" id="SM00226">
    <property type="entry name" value="LMWPc"/>
    <property type="match status" value="1"/>
</dbReference>
<dbReference type="Pfam" id="PF01451">
    <property type="entry name" value="LMWPc"/>
    <property type="match status" value="1"/>
</dbReference>
<comment type="caution">
    <text evidence="7">The sequence shown here is derived from an EMBL/GenBank/DDBJ whole genome shotgun (WGS) entry which is preliminary data.</text>
</comment>
<feature type="active site" description="Nucleophile" evidence="5">
    <location>
        <position position="13"/>
    </location>
</feature>
<feature type="active site" description="Nucleophile" evidence="5">
    <location>
        <position position="7"/>
    </location>
</feature>
<evidence type="ECO:0000256" key="1">
    <source>
        <dbReference type="ARBA" id="ARBA00011063"/>
    </source>
</evidence>
<protein>
    <recommendedName>
        <fullName evidence="2">protein-tyrosine-phosphatase</fullName>
        <ecNumber evidence="2">3.1.3.48</ecNumber>
    </recommendedName>
</protein>
<reference evidence="7 8" key="1">
    <citation type="submission" date="2019-03" db="EMBL/GenBank/DDBJ databases">
        <title>Genomic Encyclopedia of Type Strains, Phase IV (KMG-IV): sequencing the most valuable type-strain genomes for metagenomic binning, comparative biology and taxonomic classification.</title>
        <authorList>
            <person name="Goeker M."/>
        </authorList>
    </citation>
    <scope>NUCLEOTIDE SEQUENCE [LARGE SCALE GENOMIC DNA]</scope>
    <source>
        <strain evidence="7 8">DSM 5604</strain>
    </source>
</reference>
<organism evidence="7 8">
    <name type="scientific">Marinomonas communis</name>
    <dbReference type="NCBI Taxonomy" id="28254"/>
    <lineage>
        <taxon>Bacteria</taxon>
        <taxon>Pseudomonadati</taxon>
        <taxon>Pseudomonadota</taxon>
        <taxon>Gammaproteobacteria</taxon>
        <taxon>Oceanospirillales</taxon>
        <taxon>Oceanospirillaceae</taxon>
        <taxon>Marinomonas</taxon>
    </lineage>
</organism>
<accession>A0A4R6XCK2</accession>
<gene>
    <name evidence="7" type="ORF">C8D85_0645</name>
</gene>
<evidence type="ECO:0000313" key="8">
    <source>
        <dbReference type="Proteomes" id="UP000295729"/>
    </source>
</evidence>
<feature type="domain" description="Phosphotyrosine protein phosphatase I" evidence="6">
    <location>
        <begin position="1"/>
        <end position="148"/>
    </location>
</feature>
<dbReference type="InterPro" id="IPR036196">
    <property type="entry name" value="Ptyr_pPase_sf"/>
</dbReference>
<name>A0A4R6XCK2_9GAMM</name>
<dbReference type="InterPro" id="IPR023485">
    <property type="entry name" value="Ptyr_pPase"/>
</dbReference>
<dbReference type="RefSeq" id="WP_133559906.1">
    <property type="nucleotide sequence ID" value="NZ_JAJGNH010000012.1"/>
</dbReference>
<evidence type="ECO:0000259" key="6">
    <source>
        <dbReference type="SMART" id="SM00226"/>
    </source>
</evidence>
<evidence type="ECO:0000313" key="7">
    <source>
        <dbReference type="EMBL" id="TDR15284.1"/>
    </source>
</evidence>
<dbReference type="Proteomes" id="UP000295729">
    <property type="component" value="Unassembled WGS sequence"/>
</dbReference>
<evidence type="ECO:0000256" key="2">
    <source>
        <dbReference type="ARBA" id="ARBA00013064"/>
    </source>
</evidence>
<dbReference type="OrthoDB" id="9784339at2"/>
<evidence type="ECO:0000256" key="3">
    <source>
        <dbReference type="ARBA" id="ARBA00022801"/>
    </source>
</evidence>
<dbReference type="GO" id="GO:0004725">
    <property type="term" value="F:protein tyrosine phosphatase activity"/>
    <property type="evidence" value="ECO:0007669"/>
    <property type="project" value="UniProtKB-EC"/>
</dbReference>
<dbReference type="PRINTS" id="PR00719">
    <property type="entry name" value="LMWPTPASE"/>
</dbReference>
<dbReference type="InterPro" id="IPR050438">
    <property type="entry name" value="LMW_PTPase"/>
</dbReference>